<dbReference type="EMBL" id="JANEYG010000092">
    <property type="protein sequence ID" value="KAJ8913501.1"/>
    <property type="molecule type" value="Genomic_DNA"/>
</dbReference>
<gene>
    <name evidence="13" type="ORF">NQ315_017051</name>
</gene>
<dbReference type="SMART" id="SM00249">
    <property type="entry name" value="PHD"/>
    <property type="match status" value="1"/>
</dbReference>
<keyword evidence="4" id="KW-0862">Zinc</keyword>
<feature type="compositionally biased region" description="Pro residues" evidence="10">
    <location>
        <begin position="1513"/>
        <end position="1524"/>
    </location>
</feature>
<evidence type="ECO:0000256" key="2">
    <source>
        <dbReference type="ARBA" id="ARBA00022723"/>
    </source>
</evidence>
<feature type="region of interest" description="Disordered" evidence="10">
    <location>
        <begin position="900"/>
        <end position="981"/>
    </location>
</feature>
<feature type="compositionally biased region" description="Basic and acidic residues" evidence="10">
    <location>
        <begin position="1141"/>
        <end position="1153"/>
    </location>
</feature>
<feature type="compositionally biased region" description="Acidic residues" evidence="10">
    <location>
        <begin position="1541"/>
        <end position="1556"/>
    </location>
</feature>
<feature type="compositionally biased region" description="Acidic residues" evidence="10">
    <location>
        <begin position="249"/>
        <end position="277"/>
    </location>
</feature>
<accession>A0AAV8VGI9</accession>
<feature type="region of interest" description="Disordered" evidence="10">
    <location>
        <begin position="1114"/>
        <end position="1235"/>
    </location>
</feature>
<dbReference type="SMART" id="SM00510">
    <property type="entry name" value="TFS2M"/>
    <property type="match status" value="1"/>
</dbReference>
<dbReference type="InterPro" id="IPR019786">
    <property type="entry name" value="Zinc_finger_PHD-type_CS"/>
</dbReference>
<feature type="region of interest" description="Disordered" evidence="10">
    <location>
        <begin position="606"/>
        <end position="658"/>
    </location>
</feature>
<feature type="domain" description="TFIIS central" evidence="12">
    <location>
        <begin position="978"/>
        <end position="1098"/>
    </location>
</feature>
<dbReference type="InterPro" id="IPR003618">
    <property type="entry name" value="TFIIS_cen_dom"/>
</dbReference>
<feature type="compositionally biased region" description="Basic and acidic residues" evidence="10">
    <location>
        <begin position="225"/>
        <end position="236"/>
    </location>
</feature>
<dbReference type="SUPFAM" id="SSF57903">
    <property type="entry name" value="FYVE/PHD zinc finger"/>
    <property type="match status" value="1"/>
</dbReference>
<dbReference type="InterPro" id="IPR012921">
    <property type="entry name" value="SPOC_C"/>
</dbReference>
<feature type="region of interest" description="Disordered" evidence="10">
    <location>
        <begin position="1262"/>
        <end position="1337"/>
    </location>
</feature>
<dbReference type="Gene3D" id="1.10.472.30">
    <property type="entry name" value="Transcription elongation factor S-II, central domain"/>
    <property type="match status" value="1"/>
</dbReference>
<dbReference type="InterPro" id="IPR037259">
    <property type="entry name" value="BRK_sf"/>
</dbReference>
<feature type="compositionally biased region" description="Basic and acidic residues" evidence="10">
    <location>
        <begin position="1114"/>
        <end position="1127"/>
    </location>
</feature>
<dbReference type="InterPro" id="IPR011011">
    <property type="entry name" value="Znf_FYVE_PHD"/>
</dbReference>
<feature type="compositionally biased region" description="Basic residues" evidence="10">
    <location>
        <begin position="1208"/>
        <end position="1222"/>
    </location>
</feature>
<keyword evidence="9" id="KW-0175">Coiled coil</keyword>
<dbReference type="Pfam" id="PF00628">
    <property type="entry name" value="PHD"/>
    <property type="match status" value="1"/>
</dbReference>
<feature type="compositionally biased region" description="Basic and acidic residues" evidence="10">
    <location>
        <begin position="312"/>
        <end position="324"/>
    </location>
</feature>
<dbReference type="GO" id="GO:0006351">
    <property type="term" value="P:DNA-templated transcription"/>
    <property type="evidence" value="ECO:0007669"/>
    <property type="project" value="InterPro"/>
</dbReference>
<reference evidence="13 14" key="1">
    <citation type="journal article" date="2023" name="Insect Mol. Biol.">
        <title>Genome sequencing provides insights into the evolution of gene families encoding plant cell wall-degrading enzymes in longhorned beetles.</title>
        <authorList>
            <person name="Shin N.R."/>
            <person name="Okamura Y."/>
            <person name="Kirsch R."/>
            <person name="Pauchet Y."/>
        </authorList>
    </citation>
    <scope>NUCLEOTIDE SEQUENCE [LARGE SCALE GENOMIC DNA]</scope>
    <source>
        <strain evidence="13">EAD_L_NR</strain>
    </source>
</reference>
<feature type="region of interest" description="Disordered" evidence="10">
    <location>
        <begin position="864"/>
        <end position="886"/>
    </location>
</feature>
<evidence type="ECO:0000256" key="1">
    <source>
        <dbReference type="ARBA" id="ARBA00004123"/>
    </source>
</evidence>
<sequence length="1792" mass="199097">MSHSVVKVTDIKDDELNDKQRNGPTNIQIMKINKSEKQGIDITVDNVTYMPDAVNEGTYADKEVAKSRLDMDEVARNLYNFRLDHDYTPLTSPGMPSSPVEEDELVKTLSILDGPDTENLTSRLISSQPPPFLLSTPQKSSGKVKIIQSITITPASSPAPAKAVTSALPVVPLPEGTGAVQETVPASVNALLTSVPTSTTASSKAPSVISTLTVTKPRAKTIKIDKKQLVRSERPKPSKPKTKVVREIVEEEESEEEFEEADFEIDDDENDSDFNIEEELKTKPVQKRVGRRRTKSESKTSPRTPKTIPRNKSKEGKEAKEVKQEAVPVKVAEKPVAEQKLEPETKQPEKKPPPKKEKKVPKPIPDDFALFSTPDIIRRVGGKEPTTPGTPEISTPTKPGKITSESRSKSSTESAHSPAKHNRSSTESKPEKHYENKSKERRVSAGEFKAKRTSIDEKYKTDKHELKKRRPSETNAYNNESLMLGSEDMRFDDTKQFPALDLNSTDPQNLDPNLSLDATGLDIDPSLLENLNNDEISEDILYQVAQSLVSNPELQNAIDKGINEGVLDPMAAVDPVMPVLTLQEPAEVVQKGTKIVRPDGRVVVIPPIERPTTRSRNKKKEEMKPPELKPVHKPLDEEHVSGNELDSSNEEEDESEDDPNKLWCICNQPHNNRFMICCDTCEEWYHGKCVNITKAMGQQMEAEGKEWICLFCKDSSLKRPQDAARRVRKASRNSRASTDSGSSASKKTEKTVSVPCVICQKPARSQDSIFCSEACILAHAQGVEKVIVFERATGNMLTGNKAPSATNLENWLKEHPGYEAVRSGGKVVTAKSGNLTQSKLKLVKNSDNHGVSLALQKKGANLGILKHSPKHPNPNQQHEKSKPLKVTGVKILNKGAQAKEIKTKLIQPQPIPKPPVSTPPSKQKTNQTTPTPKTPQTTPTAKSSKTPQSKEKMPNKTPKSKPQREEQTTPQPKPQENIRDTVQKTVFEQLINRLKGCEDIKLTDDEVKNISTEIELQLYKCFGDTGQKYRNKYRSLIFNIKDVKNQTLWRRICEKSINPYELVRLSPDDMASQELAMWREREAKHQLDMIKKSELELLNCNRQYVLKTHKGEQVVEDDRTDKTDNAEVIKSLTEGSPLELDESKKDGSKDREKKSSKHSHKDKDRDKERGRDKKSSKDKEHHSHRSSSKDKDRSRDREKGKKRDKERDRHRKSSHKSSRHKKDVISSTEKLDKKSKEILEQLVDNKIVPPLEDRLWKHVPQDDIVPAAAESDSDHEPSSTVTIPTPPRSQESDEFSSSQMSNADDKLNVSVPDNPKEPSAVEDERSTSPPPKSAPTEIWRGTINMIDVAQISITAHEVSGDCSGLGKELPENLDIVGRISPDTVWDYIGKMKCSNSKIISLLRLNATNIEEKMPYLALYSYLSSRTRLGVVKTTNKAVKDFYILPLAPQKPIPQALLPINGPGFEESRPALLLGIIVRDKRKRPYVDLLSPAVTLSKRSRVETPPLTIAAATAPPPRSYTPPPQKDPRLKLPLPPPLPPTTDEDDNEPYSPEDSDPDAPAPVLMPITPTMVPAPVMVPEPVMPATAFPAIPGLSPTPLPSSTLEIQRQMEELNKKIEMQKSEITSMTQNIVSASSEIGTSALANIALPSNLQQILDSIKTIGETSETPTPPPQETSQVDLTIPLLIPKTFTRPLSNVPQTMDTPSDTIPLNLPSKPKVKPPPVNSPKIEEKGSVLGSLSEEDLIRKAAEMLGEDESTIKRKPAKEPLPATPPKRSKTEVVLPPVPGLEDEIL</sequence>
<keyword evidence="7" id="KW-0539">Nucleus</keyword>
<feature type="domain" description="PHD-type" evidence="11">
    <location>
        <begin position="661"/>
        <end position="715"/>
    </location>
</feature>
<feature type="region of interest" description="Disordered" evidence="10">
    <location>
        <begin position="722"/>
        <end position="746"/>
    </location>
</feature>
<keyword evidence="3 8" id="KW-0863">Zinc-finger</keyword>
<feature type="compositionally biased region" description="Polar residues" evidence="10">
    <location>
        <begin position="387"/>
        <end position="397"/>
    </location>
</feature>
<keyword evidence="14" id="KW-1185">Reference proteome</keyword>
<evidence type="ECO:0000313" key="13">
    <source>
        <dbReference type="EMBL" id="KAJ8913501.1"/>
    </source>
</evidence>
<dbReference type="InterPro" id="IPR013083">
    <property type="entry name" value="Znf_RING/FYVE/PHD"/>
</dbReference>
<keyword evidence="6" id="KW-0804">Transcription</keyword>
<feature type="compositionally biased region" description="Basic residues" evidence="10">
    <location>
        <begin position="284"/>
        <end position="294"/>
    </location>
</feature>
<evidence type="ECO:0000256" key="8">
    <source>
        <dbReference type="PROSITE-ProRule" id="PRU00146"/>
    </source>
</evidence>
<feature type="compositionally biased region" description="Low complexity" evidence="10">
    <location>
        <begin position="919"/>
        <end position="947"/>
    </location>
</feature>
<evidence type="ECO:0000256" key="4">
    <source>
        <dbReference type="ARBA" id="ARBA00022833"/>
    </source>
</evidence>
<name>A0AAV8VGI9_9CUCU</name>
<feature type="compositionally biased region" description="Low complexity" evidence="10">
    <location>
        <begin position="733"/>
        <end position="745"/>
    </location>
</feature>
<evidence type="ECO:0000256" key="7">
    <source>
        <dbReference type="ARBA" id="ARBA00023242"/>
    </source>
</evidence>
<dbReference type="Gene3D" id="3.30.40.10">
    <property type="entry name" value="Zinc/RING finger domain, C3HC4 (zinc finger)"/>
    <property type="match status" value="1"/>
</dbReference>
<proteinExistence type="predicted"/>
<feature type="compositionally biased region" description="Basic and acidic residues" evidence="10">
    <location>
        <begin position="424"/>
        <end position="465"/>
    </location>
</feature>
<feature type="region of interest" description="Disordered" evidence="10">
    <location>
        <begin position="225"/>
        <end position="476"/>
    </location>
</feature>
<dbReference type="PROSITE" id="PS51321">
    <property type="entry name" value="TFIIS_CENTRAL"/>
    <property type="match status" value="1"/>
</dbReference>
<dbReference type="InterPro" id="IPR006576">
    <property type="entry name" value="BRK_domain"/>
</dbReference>
<dbReference type="PROSITE" id="PS50016">
    <property type="entry name" value="ZF_PHD_2"/>
    <property type="match status" value="1"/>
</dbReference>
<evidence type="ECO:0000256" key="9">
    <source>
        <dbReference type="SAM" id="Coils"/>
    </source>
</evidence>
<dbReference type="Pfam" id="PF07533">
    <property type="entry name" value="BRK"/>
    <property type="match status" value="1"/>
</dbReference>
<organism evidence="13 14">
    <name type="scientific">Exocentrus adspersus</name>
    <dbReference type="NCBI Taxonomy" id="1586481"/>
    <lineage>
        <taxon>Eukaryota</taxon>
        <taxon>Metazoa</taxon>
        <taxon>Ecdysozoa</taxon>
        <taxon>Arthropoda</taxon>
        <taxon>Hexapoda</taxon>
        <taxon>Insecta</taxon>
        <taxon>Pterygota</taxon>
        <taxon>Neoptera</taxon>
        <taxon>Endopterygota</taxon>
        <taxon>Coleoptera</taxon>
        <taxon>Polyphaga</taxon>
        <taxon>Cucujiformia</taxon>
        <taxon>Chrysomeloidea</taxon>
        <taxon>Cerambycidae</taxon>
        <taxon>Lamiinae</taxon>
        <taxon>Acanthocinini</taxon>
        <taxon>Exocentrus</taxon>
    </lineage>
</organism>
<dbReference type="SMART" id="SM00592">
    <property type="entry name" value="BRK"/>
    <property type="match status" value="1"/>
</dbReference>
<feature type="region of interest" description="Disordered" evidence="10">
    <location>
        <begin position="1506"/>
        <end position="1563"/>
    </location>
</feature>
<evidence type="ECO:0000259" key="11">
    <source>
        <dbReference type="PROSITE" id="PS50016"/>
    </source>
</evidence>
<feature type="compositionally biased region" description="Acidic residues" evidence="10">
    <location>
        <begin position="647"/>
        <end position="657"/>
    </location>
</feature>
<feature type="compositionally biased region" description="Pro residues" evidence="10">
    <location>
        <begin position="909"/>
        <end position="918"/>
    </location>
</feature>
<feature type="region of interest" description="Disordered" evidence="10">
    <location>
        <begin position="1749"/>
        <end position="1792"/>
    </location>
</feature>
<dbReference type="GO" id="GO:0008270">
    <property type="term" value="F:zinc ion binding"/>
    <property type="evidence" value="ECO:0007669"/>
    <property type="project" value="UniProtKB-KW"/>
</dbReference>
<comment type="caution">
    <text evidence="13">The sequence shown here is derived from an EMBL/GenBank/DDBJ whole genome shotgun (WGS) entry which is preliminary data.</text>
</comment>
<evidence type="ECO:0000256" key="5">
    <source>
        <dbReference type="ARBA" id="ARBA00023015"/>
    </source>
</evidence>
<dbReference type="PANTHER" id="PTHR11477:SF51">
    <property type="entry name" value="PROTEIN PARTNER OF SNF, ISOFORM B"/>
    <property type="match status" value="1"/>
</dbReference>
<keyword evidence="2" id="KW-0479">Metal-binding</keyword>
<evidence type="ECO:0000313" key="14">
    <source>
        <dbReference type="Proteomes" id="UP001159042"/>
    </source>
</evidence>
<comment type="subcellular location">
    <subcellularLocation>
        <location evidence="1">Nucleus</location>
    </subcellularLocation>
</comment>
<evidence type="ECO:0008006" key="15">
    <source>
        <dbReference type="Google" id="ProtNLM"/>
    </source>
</evidence>
<feature type="compositionally biased region" description="Polar residues" evidence="10">
    <location>
        <begin position="1693"/>
        <end position="1708"/>
    </location>
</feature>
<feature type="compositionally biased region" description="Basic and acidic residues" evidence="10">
    <location>
        <begin position="1161"/>
        <end position="1207"/>
    </location>
</feature>
<dbReference type="Pfam" id="PF07744">
    <property type="entry name" value="SPOC"/>
    <property type="match status" value="1"/>
</dbReference>
<feature type="region of interest" description="Disordered" evidence="10">
    <location>
        <begin position="1693"/>
        <end position="1736"/>
    </location>
</feature>
<dbReference type="PROSITE" id="PS01359">
    <property type="entry name" value="ZF_PHD_1"/>
    <property type="match status" value="1"/>
</dbReference>
<dbReference type="SUPFAM" id="SSF46942">
    <property type="entry name" value="Elongation factor TFIIS domain 2"/>
    <property type="match status" value="1"/>
</dbReference>
<evidence type="ECO:0000259" key="12">
    <source>
        <dbReference type="PROSITE" id="PS51321"/>
    </source>
</evidence>
<dbReference type="Proteomes" id="UP001159042">
    <property type="component" value="Unassembled WGS sequence"/>
</dbReference>
<dbReference type="GO" id="GO:0005634">
    <property type="term" value="C:nucleus"/>
    <property type="evidence" value="ECO:0007669"/>
    <property type="project" value="UniProtKB-SubCell"/>
</dbReference>
<protein>
    <recommendedName>
        <fullName evidence="15">Death-inducer obliterator 1</fullName>
    </recommendedName>
</protein>
<dbReference type="InterPro" id="IPR036575">
    <property type="entry name" value="TFIIS_cen_dom_sf"/>
</dbReference>
<dbReference type="SUPFAM" id="SSF160481">
    <property type="entry name" value="BRK domain-like"/>
    <property type="match status" value="1"/>
</dbReference>
<dbReference type="Gene3D" id="3.40.5.120">
    <property type="match status" value="1"/>
</dbReference>
<evidence type="ECO:0000256" key="6">
    <source>
        <dbReference type="ARBA" id="ARBA00023163"/>
    </source>
</evidence>
<dbReference type="CDD" id="cd15552">
    <property type="entry name" value="PHD_PHF3_like"/>
    <property type="match status" value="1"/>
</dbReference>
<dbReference type="PANTHER" id="PTHR11477">
    <property type="entry name" value="TRANSCRIPTION FACTOR S-II ZINC FINGER DOMAIN-CONTAINING PROTEIN"/>
    <property type="match status" value="1"/>
</dbReference>
<dbReference type="InterPro" id="IPR001965">
    <property type="entry name" value="Znf_PHD"/>
</dbReference>
<feature type="coiled-coil region" evidence="9">
    <location>
        <begin position="1602"/>
        <end position="1629"/>
    </location>
</feature>
<feature type="compositionally biased region" description="Basic and acidic residues" evidence="10">
    <location>
        <begin position="619"/>
        <end position="641"/>
    </location>
</feature>
<dbReference type="InterPro" id="IPR019787">
    <property type="entry name" value="Znf_PHD-finger"/>
</dbReference>
<dbReference type="Pfam" id="PF07500">
    <property type="entry name" value="TFIIS_M"/>
    <property type="match status" value="1"/>
</dbReference>
<keyword evidence="5" id="KW-0805">Transcription regulation</keyword>
<evidence type="ECO:0000256" key="3">
    <source>
        <dbReference type="ARBA" id="ARBA00022771"/>
    </source>
</evidence>
<evidence type="ECO:0000256" key="10">
    <source>
        <dbReference type="SAM" id="MobiDB-lite"/>
    </source>
</evidence>
<feature type="compositionally biased region" description="Basic and acidic residues" evidence="10">
    <location>
        <begin position="331"/>
        <end position="355"/>
    </location>
</feature>